<dbReference type="Proteomes" id="UP000516437">
    <property type="component" value="Chromosome 5"/>
</dbReference>
<name>A0A6A1VKU7_9ROSI</name>
<evidence type="ECO:0000256" key="1">
    <source>
        <dbReference type="SAM" id="Phobius"/>
    </source>
</evidence>
<dbReference type="AlphaFoldDB" id="A0A6A1VKU7"/>
<accession>A0A6A1VKU7</accession>
<proteinExistence type="predicted"/>
<organism evidence="2 3">
    <name type="scientific">Morella rubra</name>
    <name type="common">Chinese bayberry</name>
    <dbReference type="NCBI Taxonomy" id="262757"/>
    <lineage>
        <taxon>Eukaryota</taxon>
        <taxon>Viridiplantae</taxon>
        <taxon>Streptophyta</taxon>
        <taxon>Embryophyta</taxon>
        <taxon>Tracheophyta</taxon>
        <taxon>Spermatophyta</taxon>
        <taxon>Magnoliopsida</taxon>
        <taxon>eudicotyledons</taxon>
        <taxon>Gunneridae</taxon>
        <taxon>Pentapetalae</taxon>
        <taxon>rosids</taxon>
        <taxon>fabids</taxon>
        <taxon>Fagales</taxon>
        <taxon>Myricaceae</taxon>
        <taxon>Morella</taxon>
    </lineage>
</organism>
<evidence type="ECO:0000313" key="2">
    <source>
        <dbReference type="EMBL" id="KAB1213364.1"/>
    </source>
</evidence>
<reference evidence="2 3" key="1">
    <citation type="journal article" date="2019" name="Plant Biotechnol. J.">
        <title>The red bayberry genome and genetic basis of sex determination.</title>
        <authorList>
            <person name="Jia H.M."/>
            <person name="Jia H.J."/>
            <person name="Cai Q.L."/>
            <person name="Wang Y."/>
            <person name="Zhao H.B."/>
            <person name="Yang W.F."/>
            <person name="Wang G.Y."/>
            <person name="Li Y.H."/>
            <person name="Zhan D.L."/>
            <person name="Shen Y.T."/>
            <person name="Niu Q.F."/>
            <person name="Chang L."/>
            <person name="Qiu J."/>
            <person name="Zhao L."/>
            <person name="Xie H.B."/>
            <person name="Fu W.Y."/>
            <person name="Jin J."/>
            <person name="Li X.W."/>
            <person name="Jiao Y."/>
            <person name="Zhou C.C."/>
            <person name="Tu T."/>
            <person name="Chai C.Y."/>
            <person name="Gao J.L."/>
            <person name="Fan L.J."/>
            <person name="van de Weg E."/>
            <person name="Wang J.Y."/>
            <person name="Gao Z.S."/>
        </authorList>
    </citation>
    <scope>NUCLEOTIDE SEQUENCE [LARGE SCALE GENOMIC DNA]</scope>
    <source>
        <tissue evidence="2">Leaves</tissue>
    </source>
</reference>
<keyword evidence="1" id="KW-1133">Transmembrane helix</keyword>
<keyword evidence="3" id="KW-1185">Reference proteome</keyword>
<evidence type="ECO:0000313" key="3">
    <source>
        <dbReference type="Proteomes" id="UP000516437"/>
    </source>
</evidence>
<gene>
    <name evidence="2" type="ORF">CJ030_MR5G003566</name>
</gene>
<feature type="transmembrane region" description="Helical" evidence="1">
    <location>
        <begin position="105"/>
        <end position="128"/>
    </location>
</feature>
<protein>
    <submittedName>
        <fullName evidence="2">Uncharacterized protein</fullName>
    </submittedName>
</protein>
<dbReference type="EMBL" id="RXIC02000023">
    <property type="protein sequence ID" value="KAB1213364.1"/>
    <property type="molecule type" value="Genomic_DNA"/>
</dbReference>
<sequence length="148" mass="16969">MKFSGHWKIVQKITSRNTYDIPPIEEKASKNGEGPSNREAYQENESIKLFVDFSSFDMIPLTRNDIEAYVPVTNESGPQQREVEGSDDSSESFCEDLSFQFTLRFYFIFILSNIIHCAFFSLILIYLVTGRRHASGRETSSVRFISSS</sequence>
<keyword evidence="1" id="KW-0472">Membrane</keyword>
<comment type="caution">
    <text evidence="2">The sequence shown here is derived from an EMBL/GenBank/DDBJ whole genome shotgun (WGS) entry which is preliminary data.</text>
</comment>
<keyword evidence="1" id="KW-0812">Transmembrane</keyword>